<accession>A0A379E787</accession>
<keyword evidence="4 8" id="KW-0285">Flavoprotein</keyword>
<evidence type="ECO:0000256" key="7">
    <source>
        <dbReference type="ARBA" id="ARBA00023231"/>
    </source>
</evidence>
<dbReference type="Pfam" id="PF00258">
    <property type="entry name" value="Flavodoxin_1"/>
    <property type="match status" value="1"/>
</dbReference>
<proteinExistence type="inferred from homology"/>
<dbReference type="InterPro" id="IPR008254">
    <property type="entry name" value="Flavodoxin/NO_synth"/>
</dbReference>
<dbReference type="InterPro" id="IPR010086">
    <property type="entry name" value="Flavodoxin_lc"/>
</dbReference>
<keyword evidence="7" id="KW-0535">Nitrogen fixation</keyword>
<evidence type="ECO:0000256" key="4">
    <source>
        <dbReference type="ARBA" id="ARBA00022630"/>
    </source>
</evidence>
<dbReference type="PRINTS" id="PR00369">
    <property type="entry name" value="FLAVODOXIN"/>
</dbReference>
<keyword evidence="5 8" id="KW-0288">FMN</keyword>
<comment type="function">
    <text evidence="8">Low-potential electron donor to a number of redox enzymes.</text>
</comment>
<dbReference type="PROSITE" id="PS50902">
    <property type="entry name" value="FLAVODOXIN_LIKE"/>
    <property type="match status" value="1"/>
</dbReference>
<evidence type="ECO:0000313" key="12">
    <source>
        <dbReference type="Proteomes" id="UP000254156"/>
    </source>
</evidence>
<dbReference type="Gene3D" id="3.40.50.360">
    <property type="match status" value="1"/>
</dbReference>
<dbReference type="RefSeq" id="WP_018361290.1">
    <property type="nucleotide sequence ID" value="NZ_JBGYTE010000042.1"/>
</dbReference>
<dbReference type="PANTHER" id="PTHR42809">
    <property type="entry name" value="FLAVODOXIN 2"/>
    <property type="match status" value="1"/>
</dbReference>
<name>A0A379E787_9PORP</name>
<evidence type="ECO:0000256" key="2">
    <source>
        <dbReference type="ARBA" id="ARBA00005267"/>
    </source>
</evidence>
<evidence type="ECO:0000313" key="11">
    <source>
        <dbReference type="EMBL" id="SUB88174.1"/>
    </source>
</evidence>
<dbReference type="EMBL" id="UGTI01000001">
    <property type="protein sequence ID" value="SUB77392.1"/>
    <property type="molecule type" value="Genomic_DNA"/>
</dbReference>
<feature type="domain" description="Flavodoxin-like" evidence="9">
    <location>
        <begin position="4"/>
        <end position="163"/>
    </location>
</feature>
<evidence type="ECO:0000313" key="10">
    <source>
        <dbReference type="EMBL" id="SUB77392.1"/>
    </source>
</evidence>
<dbReference type="GO" id="GO:0009055">
    <property type="term" value="F:electron transfer activity"/>
    <property type="evidence" value="ECO:0007669"/>
    <property type="project" value="UniProtKB-UniRule"/>
</dbReference>
<evidence type="ECO:0000256" key="1">
    <source>
        <dbReference type="ARBA" id="ARBA00001917"/>
    </source>
</evidence>
<dbReference type="Proteomes" id="UP000254263">
    <property type="component" value="Unassembled WGS sequence"/>
</dbReference>
<dbReference type="NCBIfam" id="TIGR01752">
    <property type="entry name" value="flav_long"/>
    <property type="match status" value="1"/>
</dbReference>
<keyword evidence="3 8" id="KW-0813">Transport</keyword>
<dbReference type="InterPro" id="IPR029039">
    <property type="entry name" value="Flavoprotein-like_sf"/>
</dbReference>
<protein>
    <recommendedName>
        <fullName evidence="8">Flavodoxin</fullName>
    </recommendedName>
</protein>
<dbReference type="SUPFAM" id="SSF52218">
    <property type="entry name" value="Flavoproteins"/>
    <property type="match status" value="1"/>
</dbReference>
<dbReference type="NCBIfam" id="NF006739">
    <property type="entry name" value="PRK09267.1-5"/>
    <property type="match status" value="1"/>
</dbReference>
<evidence type="ECO:0000256" key="6">
    <source>
        <dbReference type="ARBA" id="ARBA00022982"/>
    </source>
</evidence>
<dbReference type="InterPro" id="IPR001094">
    <property type="entry name" value="Flavdoxin-like"/>
</dbReference>
<dbReference type="PANTHER" id="PTHR42809:SF1">
    <property type="entry name" value="FLAVODOXIN 1"/>
    <property type="match status" value="1"/>
</dbReference>
<dbReference type="EMBL" id="UGTF01000002">
    <property type="protein sequence ID" value="SUB88174.1"/>
    <property type="molecule type" value="Genomic_DNA"/>
</dbReference>
<dbReference type="Proteomes" id="UP000254156">
    <property type="component" value="Unassembled WGS sequence"/>
</dbReference>
<organism evidence="11 12">
    <name type="scientific">Porphyromonas macacae</name>
    <dbReference type="NCBI Taxonomy" id="28115"/>
    <lineage>
        <taxon>Bacteria</taxon>
        <taxon>Pseudomonadati</taxon>
        <taxon>Bacteroidota</taxon>
        <taxon>Bacteroidia</taxon>
        <taxon>Bacteroidales</taxon>
        <taxon>Porphyromonadaceae</taxon>
        <taxon>Porphyromonas</taxon>
    </lineage>
</organism>
<evidence type="ECO:0000256" key="5">
    <source>
        <dbReference type="ARBA" id="ARBA00022643"/>
    </source>
</evidence>
<evidence type="ECO:0000259" key="9">
    <source>
        <dbReference type="PROSITE" id="PS50902"/>
    </source>
</evidence>
<dbReference type="GO" id="GO:0010181">
    <property type="term" value="F:FMN binding"/>
    <property type="evidence" value="ECO:0007669"/>
    <property type="project" value="UniProtKB-UniRule"/>
</dbReference>
<reference evidence="12 13" key="1">
    <citation type="submission" date="2018-06" db="EMBL/GenBank/DDBJ databases">
        <authorList>
            <consortium name="Pathogen Informatics"/>
            <person name="Doyle S."/>
        </authorList>
    </citation>
    <scope>NUCLEOTIDE SEQUENCE [LARGE SCALE GENOMIC DNA]</scope>
    <source>
        <strain evidence="11 12">NCTC11632</strain>
        <strain evidence="10 13">NCTC13100</strain>
    </source>
</reference>
<sequence length="166" mass="17731">MKKIGIFYGSSTGSTSDLAQKIAKELNAEANVFDIANCSASDLLAYDVLLLGSSTWGMGDLQSDWETLLPELGKQNLSGKSVGLFGCGDSACYSDTFCNALALIKEGLEGSGCTFIGSYAPKNYSYDESASEQDGELIGLCIDESNESDMTDERIDTWIKAMQPAL</sequence>
<gene>
    <name evidence="11" type="primary">isiB</name>
    <name evidence="11" type="ORF">NCTC11632_00237</name>
    <name evidence="10" type="ORF">NCTC13100_00514</name>
</gene>
<dbReference type="PROSITE" id="PS00201">
    <property type="entry name" value="FLAVODOXIN"/>
    <property type="match status" value="1"/>
</dbReference>
<dbReference type="InterPro" id="IPR001226">
    <property type="entry name" value="Flavodoxin_CS"/>
</dbReference>
<dbReference type="InterPro" id="IPR050619">
    <property type="entry name" value="Flavodoxin"/>
</dbReference>
<evidence type="ECO:0000256" key="8">
    <source>
        <dbReference type="PIRNR" id="PIRNR038996"/>
    </source>
</evidence>
<dbReference type="AlphaFoldDB" id="A0A379E787"/>
<evidence type="ECO:0000256" key="3">
    <source>
        <dbReference type="ARBA" id="ARBA00022448"/>
    </source>
</evidence>
<comment type="cofactor">
    <cofactor evidence="1 8">
        <name>FMN</name>
        <dbReference type="ChEBI" id="CHEBI:58210"/>
    </cofactor>
</comment>
<comment type="similarity">
    <text evidence="2 8">Belongs to the flavodoxin family.</text>
</comment>
<dbReference type="PIRSF" id="PIRSF038996">
    <property type="entry name" value="FldA"/>
    <property type="match status" value="1"/>
</dbReference>
<dbReference type="NCBIfam" id="NF006738">
    <property type="entry name" value="PRK09267.1-4"/>
    <property type="match status" value="1"/>
</dbReference>
<evidence type="ECO:0000313" key="13">
    <source>
        <dbReference type="Proteomes" id="UP000254263"/>
    </source>
</evidence>
<keyword evidence="6 8" id="KW-0249">Electron transport</keyword>